<dbReference type="GO" id="GO:0015087">
    <property type="term" value="F:cobalt ion transmembrane transporter activity"/>
    <property type="evidence" value="ECO:0007669"/>
    <property type="project" value="TreeGrafter"/>
</dbReference>
<accession>A0A9P4TSK8</accession>
<dbReference type="Proteomes" id="UP000800235">
    <property type="component" value="Unassembled WGS sequence"/>
</dbReference>
<comment type="caution">
    <text evidence="7">The sequence shown here is derived from an EMBL/GenBank/DDBJ whole genome shotgun (WGS) entry which is preliminary data.</text>
</comment>
<evidence type="ECO:0000256" key="6">
    <source>
        <dbReference type="SAM" id="Phobius"/>
    </source>
</evidence>
<dbReference type="GO" id="GO:0050897">
    <property type="term" value="F:cobalt ion binding"/>
    <property type="evidence" value="ECO:0007669"/>
    <property type="project" value="TreeGrafter"/>
</dbReference>
<evidence type="ECO:0000256" key="2">
    <source>
        <dbReference type="ARBA" id="ARBA00022692"/>
    </source>
</evidence>
<evidence type="ECO:0000256" key="5">
    <source>
        <dbReference type="SAM" id="MobiDB-lite"/>
    </source>
</evidence>
<dbReference type="Pfam" id="PF01544">
    <property type="entry name" value="CorA"/>
    <property type="match status" value="1"/>
</dbReference>
<evidence type="ECO:0000256" key="4">
    <source>
        <dbReference type="ARBA" id="ARBA00023136"/>
    </source>
</evidence>
<feature type="region of interest" description="Disordered" evidence="5">
    <location>
        <begin position="1"/>
        <end position="60"/>
    </location>
</feature>
<dbReference type="SUPFAM" id="SSF144083">
    <property type="entry name" value="Magnesium transport protein CorA, transmembrane region"/>
    <property type="match status" value="1"/>
</dbReference>
<evidence type="ECO:0000313" key="7">
    <source>
        <dbReference type="EMBL" id="KAF2417525.1"/>
    </source>
</evidence>
<dbReference type="GO" id="GO:0000287">
    <property type="term" value="F:magnesium ion binding"/>
    <property type="evidence" value="ECO:0007669"/>
    <property type="project" value="TreeGrafter"/>
</dbReference>
<dbReference type="InterPro" id="IPR002523">
    <property type="entry name" value="MgTranspt_CorA/ZnTranspt_ZntB"/>
</dbReference>
<feature type="compositionally biased region" description="Low complexity" evidence="5">
    <location>
        <begin position="734"/>
        <end position="762"/>
    </location>
</feature>
<feature type="compositionally biased region" description="Acidic residues" evidence="5">
    <location>
        <begin position="765"/>
        <end position="774"/>
    </location>
</feature>
<feature type="compositionally biased region" description="Pro residues" evidence="5">
    <location>
        <begin position="1"/>
        <end position="12"/>
    </location>
</feature>
<dbReference type="EMBL" id="MU007138">
    <property type="protein sequence ID" value="KAF2417525.1"/>
    <property type="molecule type" value="Genomic_DNA"/>
</dbReference>
<dbReference type="AlphaFoldDB" id="A0A9P4TSK8"/>
<dbReference type="InterPro" id="IPR045863">
    <property type="entry name" value="CorA_TM1_TM2"/>
</dbReference>
<evidence type="ECO:0000256" key="1">
    <source>
        <dbReference type="ARBA" id="ARBA00004651"/>
    </source>
</evidence>
<dbReference type="GO" id="GO:0005886">
    <property type="term" value="C:plasma membrane"/>
    <property type="evidence" value="ECO:0007669"/>
    <property type="project" value="UniProtKB-SubCell"/>
</dbReference>
<keyword evidence="2 6" id="KW-0812">Transmembrane</keyword>
<evidence type="ECO:0000313" key="8">
    <source>
        <dbReference type="Proteomes" id="UP000800235"/>
    </source>
</evidence>
<keyword evidence="3 6" id="KW-1133">Transmembrane helix</keyword>
<proteinExistence type="predicted"/>
<comment type="subcellular location">
    <subcellularLocation>
        <location evidence="1">Cell membrane</location>
        <topology evidence="1">Multi-pass membrane protein</topology>
    </subcellularLocation>
</comment>
<sequence length="827" mass="93999">MVSPQRKPPTPTFPSHRRTISAPIPIPPQISVEDTTQPLTNPEEPLNHLPDPHHTNGKTSFRRADTWRKRSPGVGWKKRWDDNHDPWTNGRVLIVDCYSRDHSDDGRRKTQAYEFTHRRELQDFYSLGPGKREDHALRIIHVQNAVWAREFLLAKFNINSGGDDVVGTSFGRWAKYDKPQYRAGRPVLNAKSFRTSRDPWRGVSRTGFGVDYLKSYKPGVIADDDIPGTGQLGFRLMALNRWEEAGGVGLPIHGYDVYVQRLSVYIQRNEGPINLAPADTDVRNPYIETAKEWVDPDGPTDRKRSAAMVKDQNGSIAVRKESQHDIMNLLSSLDNGSTMIVFEASQTGNPSDTLIQARQEIEVRWRRMMFYLSREDLGSDDKLALECMDLVLKDIFKGLQFSWEKLLSKSEEHVDILEDKIYENPADESRAPELWTNSSLWLKLEKLISLHRSCVADLQLQMRELSDNPDDNTTKEEWFKNTPADLSRMSDMIDEELIKPTANLSDLMYKSVGIRDARYSIELGTSMWRLSWITFIFLPLTFIGGFFGMNVDLFQADSGYPSIKWYFIVSVPLMIVVVIVYLFIKSSVSSRRDNPIRRGTYEQIYEQFTVDHPQLWSRAGPKTYVIPKGLFSRLKWVMVKRWFDPAKTILRGSVGEVDEMSFWARLKKSVAQRWLGQIVLAEGTGEDGDQELGLLDPNNHFNTVNQLIQVSSSVAIAEGEPIIATRMSTLPFRRGNFSNRGRGRIRSPSLARGGSRASSPGSDMVVEEDKSDDEDGKRKDRIKEGNVGDTSPAKAGARRSFSDGHLNFHGDLLGVPLEVRRGDEHAP</sequence>
<dbReference type="Gene3D" id="1.20.58.340">
    <property type="entry name" value="Magnesium transport protein CorA, transmembrane region"/>
    <property type="match status" value="1"/>
</dbReference>
<feature type="transmembrane region" description="Helical" evidence="6">
    <location>
        <begin position="563"/>
        <end position="584"/>
    </location>
</feature>
<feature type="region of interest" description="Disordered" evidence="5">
    <location>
        <begin position="734"/>
        <end position="805"/>
    </location>
</feature>
<keyword evidence="8" id="KW-1185">Reference proteome</keyword>
<dbReference type="PANTHER" id="PTHR46494:SF1">
    <property type="entry name" value="CORA FAMILY METAL ION TRANSPORTER (EUROFUNG)"/>
    <property type="match status" value="1"/>
</dbReference>
<protein>
    <submittedName>
        <fullName evidence="7">Uncharacterized protein</fullName>
    </submittedName>
</protein>
<gene>
    <name evidence="7" type="ORF">EJ08DRAFT_643499</name>
</gene>
<dbReference type="OrthoDB" id="194358at2759"/>
<feature type="transmembrane region" description="Helical" evidence="6">
    <location>
        <begin position="530"/>
        <end position="551"/>
    </location>
</feature>
<dbReference type="PANTHER" id="PTHR46494">
    <property type="entry name" value="CORA FAMILY METAL ION TRANSPORTER (EUROFUNG)"/>
    <property type="match status" value="1"/>
</dbReference>
<name>A0A9P4TSK8_9PEZI</name>
<dbReference type="GO" id="GO:0015095">
    <property type="term" value="F:magnesium ion transmembrane transporter activity"/>
    <property type="evidence" value="ECO:0007669"/>
    <property type="project" value="TreeGrafter"/>
</dbReference>
<reference evidence="7" key="1">
    <citation type="journal article" date="2020" name="Stud. Mycol.">
        <title>101 Dothideomycetes genomes: a test case for predicting lifestyles and emergence of pathogens.</title>
        <authorList>
            <person name="Haridas S."/>
            <person name="Albert R."/>
            <person name="Binder M."/>
            <person name="Bloem J."/>
            <person name="Labutti K."/>
            <person name="Salamov A."/>
            <person name="Andreopoulos B."/>
            <person name="Baker S."/>
            <person name="Barry K."/>
            <person name="Bills G."/>
            <person name="Bluhm B."/>
            <person name="Cannon C."/>
            <person name="Castanera R."/>
            <person name="Culley D."/>
            <person name="Daum C."/>
            <person name="Ezra D."/>
            <person name="Gonzalez J."/>
            <person name="Henrissat B."/>
            <person name="Kuo A."/>
            <person name="Liang C."/>
            <person name="Lipzen A."/>
            <person name="Lutzoni F."/>
            <person name="Magnuson J."/>
            <person name="Mondo S."/>
            <person name="Nolan M."/>
            <person name="Ohm R."/>
            <person name="Pangilinan J."/>
            <person name="Park H.-J."/>
            <person name="Ramirez L."/>
            <person name="Alfaro M."/>
            <person name="Sun H."/>
            <person name="Tritt A."/>
            <person name="Yoshinaga Y."/>
            <person name="Zwiers L.-H."/>
            <person name="Turgeon B."/>
            <person name="Goodwin S."/>
            <person name="Spatafora J."/>
            <person name="Crous P."/>
            <person name="Grigoriev I."/>
        </authorList>
    </citation>
    <scope>NUCLEOTIDE SEQUENCE</scope>
    <source>
        <strain evidence="7">CBS 130266</strain>
    </source>
</reference>
<feature type="compositionally biased region" description="Basic and acidic residues" evidence="5">
    <location>
        <begin position="775"/>
        <end position="786"/>
    </location>
</feature>
<organism evidence="7 8">
    <name type="scientific">Tothia fuscella</name>
    <dbReference type="NCBI Taxonomy" id="1048955"/>
    <lineage>
        <taxon>Eukaryota</taxon>
        <taxon>Fungi</taxon>
        <taxon>Dikarya</taxon>
        <taxon>Ascomycota</taxon>
        <taxon>Pezizomycotina</taxon>
        <taxon>Dothideomycetes</taxon>
        <taxon>Pleosporomycetidae</taxon>
        <taxon>Venturiales</taxon>
        <taxon>Cylindrosympodiaceae</taxon>
        <taxon>Tothia</taxon>
    </lineage>
</organism>
<keyword evidence="4 6" id="KW-0472">Membrane</keyword>
<evidence type="ECO:0000256" key="3">
    <source>
        <dbReference type="ARBA" id="ARBA00022989"/>
    </source>
</evidence>